<gene>
    <name evidence="1" type="ORF">HMPREF1050_0059</name>
</gene>
<accession>A0ABP2P544</accession>
<dbReference type="RefSeq" id="WP_005705718.1">
    <property type="nucleotide sequence ID" value="NZ_AJSW01000008.1"/>
</dbReference>
<keyword evidence="2" id="KW-1185">Reference proteome</keyword>
<comment type="caution">
    <text evidence="1">The sequence shown here is derived from an EMBL/GenBank/DDBJ whole genome shotgun (WGS) entry which is preliminary data.</text>
</comment>
<sequence>MNAQQALKKYQIALKLAQRNYQSNPTYARRLEIYELEELVKHAQKWVH</sequence>
<dbReference type="Proteomes" id="UP000003016">
    <property type="component" value="Unassembled WGS sequence"/>
</dbReference>
<dbReference type="GeneID" id="78223389"/>
<protein>
    <submittedName>
        <fullName evidence="1">Uncharacterized protein</fullName>
    </submittedName>
</protein>
<dbReference type="EMBL" id="AJSW01000008">
    <property type="protein sequence ID" value="EIJ72888.1"/>
    <property type="molecule type" value="Genomic_DNA"/>
</dbReference>
<organism evidence="1 2">
    <name type="scientific">Haemophilus parahaemolyticus HK385</name>
    <dbReference type="NCBI Taxonomy" id="1095744"/>
    <lineage>
        <taxon>Bacteria</taxon>
        <taxon>Pseudomonadati</taxon>
        <taxon>Pseudomonadota</taxon>
        <taxon>Gammaproteobacteria</taxon>
        <taxon>Pasteurellales</taxon>
        <taxon>Pasteurellaceae</taxon>
        <taxon>Haemophilus</taxon>
    </lineage>
</organism>
<name>A0ABP2P544_HAEPH</name>
<evidence type="ECO:0000313" key="1">
    <source>
        <dbReference type="EMBL" id="EIJ72888.1"/>
    </source>
</evidence>
<reference evidence="1 2" key="1">
    <citation type="submission" date="2012-02" db="EMBL/GenBank/DDBJ databases">
        <authorList>
            <person name="Harkins D.M."/>
            <person name="Madupu R."/>
            <person name="Durkin A.S."/>
            <person name="Torralba M."/>
            <person name="Methe B."/>
            <person name="Sutton G.G."/>
            <person name="Nelson K.E."/>
        </authorList>
    </citation>
    <scope>NUCLEOTIDE SEQUENCE [LARGE SCALE GENOMIC DNA]</scope>
    <source>
        <strain evidence="1 2">HK385</strain>
    </source>
</reference>
<evidence type="ECO:0000313" key="2">
    <source>
        <dbReference type="Proteomes" id="UP000003016"/>
    </source>
</evidence>
<proteinExistence type="predicted"/>